<accession>A0A9P4W4N1</accession>
<comment type="caution">
    <text evidence="1">The sequence shown here is derived from an EMBL/GenBank/DDBJ whole genome shotgun (WGS) entry which is preliminary data.</text>
</comment>
<protein>
    <submittedName>
        <fullName evidence="1">Uncharacterized protein</fullName>
    </submittedName>
</protein>
<reference evidence="1" key="1">
    <citation type="submission" date="2019-04" db="EMBL/GenBank/DDBJ databases">
        <title>Sequencing of skin fungus with MAO and IRED activity.</title>
        <authorList>
            <person name="Marsaioli A.J."/>
            <person name="Bonatto J.M.C."/>
            <person name="Reis Junior O."/>
        </authorList>
    </citation>
    <scope>NUCLEOTIDE SEQUENCE</scope>
    <source>
        <strain evidence="1">30M1</strain>
    </source>
</reference>
<proteinExistence type="predicted"/>
<name>A0A9P4W4N1_CURKU</name>
<gene>
    <name evidence="1" type="ORF">E8E13_002665</name>
</gene>
<dbReference type="AlphaFoldDB" id="A0A9P4W4N1"/>
<evidence type="ECO:0000313" key="2">
    <source>
        <dbReference type="Proteomes" id="UP000801428"/>
    </source>
</evidence>
<evidence type="ECO:0000313" key="1">
    <source>
        <dbReference type="EMBL" id="KAF2998835.1"/>
    </source>
</evidence>
<keyword evidence="2" id="KW-1185">Reference proteome</keyword>
<sequence>MAVLVNQLDAATSFLEASHSGTLILTDLGLNEINWNQAAVYDHSCRKIGSQGSPISPDDAITSELKWTVVLTLLDSFRDYNWIGMCYADYCFEGYFACSLDPKGYNLCAHSFPC</sequence>
<organism evidence="1 2">
    <name type="scientific">Curvularia kusanoi</name>
    <name type="common">Cochliobolus kusanoi</name>
    <dbReference type="NCBI Taxonomy" id="90978"/>
    <lineage>
        <taxon>Eukaryota</taxon>
        <taxon>Fungi</taxon>
        <taxon>Dikarya</taxon>
        <taxon>Ascomycota</taxon>
        <taxon>Pezizomycotina</taxon>
        <taxon>Dothideomycetes</taxon>
        <taxon>Pleosporomycetidae</taxon>
        <taxon>Pleosporales</taxon>
        <taxon>Pleosporineae</taxon>
        <taxon>Pleosporaceae</taxon>
        <taxon>Curvularia</taxon>
    </lineage>
</organism>
<dbReference type="EMBL" id="SWKU01000018">
    <property type="protein sequence ID" value="KAF2998835.1"/>
    <property type="molecule type" value="Genomic_DNA"/>
</dbReference>
<dbReference type="Proteomes" id="UP000801428">
    <property type="component" value="Unassembled WGS sequence"/>
</dbReference>